<dbReference type="GO" id="GO:0032259">
    <property type="term" value="P:methylation"/>
    <property type="evidence" value="ECO:0007669"/>
    <property type="project" value="UniProtKB-KW"/>
</dbReference>
<keyword evidence="3" id="KW-0489">Methyltransferase</keyword>
<protein>
    <submittedName>
        <fullName evidence="3">Putative methyltransferase-like protein 7A</fullName>
    </submittedName>
</protein>
<name>A0A423TB59_PENVA</name>
<organism evidence="3 4">
    <name type="scientific">Penaeus vannamei</name>
    <name type="common">Whiteleg shrimp</name>
    <name type="synonym">Litopenaeus vannamei</name>
    <dbReference type="NCBI Taxonomy" id="6689"/>
    <lineage>
        <taxon>Eukaryota</taxon>
        <taxon>Metazoa</taxon>
        <taxon>Ecdysozoa</taxon>
        <taxon>Arthropoda</taxon>
        <taxon>Crustacea</taxon>
        <taxon>Multicrustacea</taxon>
        <taxon>Malacostraca</taxon>
        <taxon>Eumalacostraca</taxon>
        <taxon>Eucarida</taxon>
        <taxon>Decapoda</taxon>
        <taxon>Dendrobranchiata</taxon>
        <taxon>Penaeoidea</taxon>
        <taxon>Penaeidae</taxon>
        <taxon>Penaeus</taxon>
    </lineage>
</organism>
<dbReference type="InterPro" id="IPR013216">
    <property type="entry name" value="Methyltransf_11"/>
</dbReference>
<dbReference type="CDD" id="cd02440">
    <property type="entry name" value="AdoMet_MTases"/>
    <property type="match status" value="1"/>
</dbReference>
<evidence type="ECO:0000313" key="4">
    <source>
        <dbReference type="Proteomes" id="UP000283509"/>
    </source>
</evidence>
<dbReference type="InterPro" id="IPR052356">
    <property type="entry name" value="Thiol_S-MT"/>
</dbReference>
<keyword evidence="1" id="KW-0812">Transmembrane</keyword>
<dbReference type="InterPro" id="IPR029063">
    <property type="entry name" value="SAM-dependent_MTases_sf"/>
</dbReference>
<reference evidence="3 4" key="2">
    <citation type="submission" date="2019-01" db="EMBL/GenBank/DDBJ databases">
        <title>The decoding of complex shrimp genome reveals the adaptation for benthos swimmer, frequently molting mechanism and breeding impact on genome.</title>
        <authorList>
            <person name="Sun Y."/>
            <person name="Gao Y."/>
            <person name="Yu Y."/>
        </authorList>
    </citation>
    <scope>NUCLEOTIDE SEQUENCE [LARGE SCALE GENOMIC DNA]</scope>
    <source>
        <tissue evidence="3">Muscle</tissue>
    </source>
</reference>
<dbReference type="SUPFAM" id="SSF53335">
    <property type="entry name" value="S-adenosyl-L-methionine-dependent methyltransferases"/>
    <property type="match status" value="1"/>
</dbReference>
<proteinExistence type="predicted"/>
<dbReference type="AlphaFoldDB" id="A0A423TB59"/>
<sequence>MLYSILAWLSNNFITVLAVLVVLWIVQKIVFATQDRWFAYVMHFCTKDEFPKLEEVKKDHFASLKDHVSHDPELRKKKVIKILEIGVGTGVNFAHYPDGCRLVVVDPNPHFKEYYDNNRKKFPNIHSEDVLVAKGDDMHMIADGSVDAVVITLVLCSVDNIDKILRWQVLYFMEHVQEFDLKKYSLRKNLQDFFTWCGLWPFIFDGCCLNRDPMPAIEGAGFSKVEVDHYYAPVPNFLFWVEMPNVKGVATK</sequence>
<dbReference type="EMBL" id="QCYY01002011">
    <property type="protein sequence ID" value="ROT73651.1"/>
    <property type="molecule type" value="Genomic_DNA"/>
</dbReference>
<evidence type="ECO:0000313" key="3">
    <source>
        <dbReference type="EMBL" id="ROT73651.1"/>
    </source>
</evidence>
<gene>
    <name evidence="3" type="ORF">C7M84_007914</name>
</gene>
<reference evidence="3 4" key="1">
    <citation type="submission" date="2018-04" db="EMBL/GenBank/DDBJ databases">
        <authorList>
            <person name="Zhang X."/>
            <person name="Yuan J."/>
            <person name="Li F."/>
            <person name="Xiang J."/>
        </authorList>
    </citation>
    <scope>NUCLEOTIDE SEQUENCE [LARGE SCALE GENOMIC DNA]</scope>
    <source>
        <tissue evidence="3">Muscle</tissue>
    </source>
</reference>
<dbReference type="Proteomes" id="UP000283509">
    <property type="component" value="Unassembled WGS sequence"/>
</dbReference>
<dbReference type="PANTHER" id="PTHR45036:SF1">
    <property type="entry name" value="METHYLTRANSFERASE LIKE 7A"/>
    <property type="match status" value="1"/>
</dbReference>
<keyword evidence="1" id="KW-1133">Transmembrane helix</keyword>
<comment type="caution">
    <text evidence="3">The sequence shown here is derived from an EMBL/GenBank/DDBJ whole genome shotgun (WGS) entry which is preliminary data.</text>
</comment>
<dbReference type="Pfam" id="PF08241">
    <property type="entry name" value="Methyltransf_11"/>
    <property type="match status" value="1"/>
</dbReference>
<evidence type="ECO:0000256" key="1">
    <source>
        <dbReference type="SAM" id="Phobius"/>
    </source>
</evidence>
<dbReference type="Gene3D" id="3.40.50.150">
    <property type="entry name" value="Vaccinia Virus protein VP39"/>
    <property type="match status" value="1"/>
</dbReference>
<keyword evidence="3" id="KW-0808">Transferase</keyword>
<evidence type="ECO:0000259" key="2">
    <source>
        <dbReference type="Pfam" id="PF08241"/>
    </source>
</evidence>
<keyword evidence="1" id="KW-0472">Membrane</keyword>
<feature type="domain" description="Methyltransferase type 11" evidence="2">
    <location>
        <begin position="83"/>
        <end position="166"/>
    </location>
</feature>
<accession>A0A423TB59</accession>
<feature type="transmembrane region" description="Helical" evidence="1">
    <location>
        <begin position="6"/>
        <end position="26"/>
    </location>
</feature>
<keyword evidence="4" id="KW-1185">Reference proteome</keyword>
<dbReference type="OrthoDB" id="416496at2759"/>
<dbReference type="PANTHER" id="PTHR45036">
    <property type="entry name" value="METHYLTRANSFERASE LIKE 7B"/>
    <property type="match status" value="1"/>
</dbReference>
<dbReference type="GO" id="GO:0008757">
    <property type="term" value="F:S-adenosylmethionine-dependent methyltransferase activity"/>
    <property type="evidence" value="ECO:0007669"/>
    <property type="project" value="InterPro"/>
</dbReference>
<dbReference type="STRING" id="6689.A0A423TB59"/>